<dbReference type="CDD" id="cd06813">
    <property type="entry name" value="PLPDE_III_DSD_D-TA_like_2"/>
    <property type="match status" value="1"/>
</dbReference>
<reference evidence="2" key="1">
    <citation type="submission" date="2022-06" db="EMBL/GenBank/DDBJ databases">
        <title>Genomic Encyclopedia of Archaeal and Bacterial Type Strains, Phase II (KMG-II): from individual species to whole genera.</title>
        <authorList>
            <person name="Goeker M."/>
        </authorList>
    </citation>
    <scope>NUCLEOTIDE SEQUENCE</scope>
    <source>
        <strain evidence="2">DSM 43935</strain>
    </source>
</reference>
<comment type="caution">
    <text evidence="2">The sequence shown here is derived from an EMBL/GenBank/DDBJ whole genome shotgun (WGS) entry which is preliminary data.</text>
</comment>
<protein>
    <submittedName>
        <fullName evidence="2">D-serine deaminase, pyridoxal phosphate-dependent</fullName>
    </submittedName>
</protein>
<dbReference type="InterPro" id="IPR001608">
    <property type="entry name" value="Ala_racemase_N"/>
</dbReference>
<keyword evidence="3" id="KW-1185">Reference proteome</keyword>
<dbReference type="EMBL" id="JAMTCK010000016">
    <property type="protein sequence ID" value="MCP2169036.1"/>
    <property type="molecule type" value="Genomic_DNA"/>
</dbReference>
<evidence type="ECO:0000313" key="3">
    <source>
        <dbReference type="Proteomes" id="UP001206128"/>
    </source>
</evidence>
<dbReference type="RefSeq" id="WP_253777400.1">
    <property type="nucleotide sequence ID" value="NZ_JAMTCK010000016.1"/>
</dbReference>
<sequence>MPTEPELDRLEAATKGLDPPFAVVDLAAFDHNATDLLRRAGGVPIRLATKSVRCRYLLERALARTGFRGLMCYTLAEALWLCGLGTSDDLLVAYPTADRAGLRRLAADPVARRAITITVDSLAHLDLVDAALGADHPEIRVCLELDTAWRPLPGVHVGTRRSPVRTPVQAVTLAEQITRRPGFALVGIMAYEGQIAGVGDAPPGRPLYGAAVRWMQRRSAAELAARRAAVVAAVRSVAPLEFVNGGGTGSLEVTRADNAVTELAAGSGLFGPTLFDAYRAFRPRPAALFALPVVRRPGRRSATLLTGGYLASGPAKADRLPQPYLPAGLRLTATEGAGEVQTPVVGRAAARLRPGDRVWLRHAKAGELAERFTEFHLVSGDGAARAVVERTVPTYRGEATCFG</sequence>
<evidence type="ECO:0000259" key="1">
    <source>
        <dbReference type="Pfam" id="PF01168"/>
    </source>
</evidence>
<dbReference type="Gene3D" id="3.20.20.10">
    <property type="entry name" value="Alanine racemase"/>
    <property type="match status" value="1"/>
</dbReference>
<dbReference type="GO" id="GO:0008721">
    <property type="term" value="F:D-serine ammonia-lyase activity"/>
    <property type="evidence" value="ECO:0007669"/>
    <property type="project" value="TreeGrafter"/>
</dbReference>
<dbReference type="Pfam" id="PF01168">
    <property type="entry name" value="Ala_racemase_N"/>
    <property type="match status" value="1"/>
</dbReference>
<dbReference type="InterPro" id="IPR029066">
    <property type="entry name" value="PLP-binding_barrel"/>
</dbReference>
<feature type="domain" description="Alanine racemase N-terminal" evidence="1">
    <location>
        <begin position="24"/>
        <end position="271"/>
    </location>
</feature>
<dbReference type="PANTHER" id="PTHR28004">
    <property type="entry name" value="ZGC:162816-RELATED"/>
    <property type="match status" value="1"/>
</dbReference>
<name>A0AAE3GIW6_9PSEU</name>
<dbReference type="Proteomes" id="UP001206128">
    <property type="component" value="Unassembled WGS sequence"/>
</dbReference>
<dbReference type="AlphaFoldDB" id="A0AAE3GIW6"/>
<organism evidence="2 3">
    <name type="scientific">Goodfellowiella coeruleoviolacea</name>
    <dbReference type="NCBI Taxonomy" id="334858"/>
    <lineage>
        <taxon>Bacteria</taxon>
        <taxon>Bacillati</taxon>
        <taxon>Actinomycetota</taxon>
        <taxon>Actinomycetes</taxon>
        <taxon>Pseudonocardiales</taxon>
        <taxon>Pseudonocardiaceae</taxon>
        <taxon>Goodfellowiella</taxon>
    </lineage>
</organism>
<dbReference type="SUPFAM" id="SSF51419">
    <property type="entry name" value="PLP-binding barrel"/>
    <property type="match status" value="1"/>
</dbReference>
<dbReference type="InterPro" id="IPR051466">
    <property type="entry name" value="D-amino_acid_metab_enzyme"/>
</dbReference>
<proteinExistence type="predicted"/>
<dbReference type="PANTHER" id="PTHR28004:SF2">
    <property type="entry name" value="D-SERINE DEHYDRATASE"/>
    <property type="match status" value="1"/>
</dbReference>
<dbReference type="GO" id="GO:0036088">
    <property type="term" value="P:D-serine catabolic process"/>
    <property type="evidence" value="ECO:0007669"/>
    <property type="project" value="TreeGrafter"/>
</dbReference>
<accession>A0AAE3GIW6</accession>
<gene>
    <name evidence="2" type="ORF">LX83_005916</name>
</gene>
<evidence type="ECO:0000313" key="2">
    <source>
        <dbReference type="EMBL" id="MCP2169036.1"/>
    </source>
</evidence>